<organism evidence="2 3">
    <name type="scientific">Bacteroides fragilis (strain YCH46)</name>
    <dbReference type="NCBI Taxonomy" id="295405"/>
    <lineage>
        <taxon>Bacteria</taxon>
        <taxon>Pseudomonadati</taxon>
        <taxon>Bacteroidota</taxon>
        <taxon>Bacteroidia</taxon>
        <taxon>Bacteroidales</taxon>
        <taxon>Bacteroidaceae</taxon>
        <taxon>Bacteroides</taxon>
    </lineage>
</organism>
<evidence type="ECO:0000259" key="1">
    <source>
        <dbReference type="Pfam" id="PF03432"/>
    </source>
</evidence>
<name>Q64MF6_BACFR</name>
<dbReference type="AlphaFoldDB" id="Q64MF6"/>
<dbReference type="Proteomes" id="UP000002197">
    <property type="component" value="Plasmid pBFY46"/>
</dbReference>
<dbReference type="KEGG" id="bfr:BFp0004"/>
<proteinExistence type="predicted"/>
<keyword evidence="2" id="KW-0614">Plasmid</keyword>
<sequence length="516" mass="58504">MFSMIAKILRAASSFAGITYSEKKNEQGRSELLAAKNFNMGISNPKKSDYVNYMERICETNKNVKNVQFHATISCKGRENTPEELKAVAEEYIKRMGYGNNPYLIYFHSDTNNNHVHIVSPRVDREGNKIDDRFERVRSQKVMNEIQGIDLKAKADQDVKKALEYKFSSPSQFRLLLESAGWNTQIKGNSINLISGGLCQYSISKSDIEHKGKNNVYDEKRREQLSAIFHKYKSGMNHLELQRFLGSKFGVELVFHTGKGHTKPYGFTVIDHKGRGVYKGSQIMDLEKLLHIPDNGSKIEHCNNIVAAILNSNKHTMETFSSEMKKVGYNFSVDGIIKAKGEGFHLMKLDDNVLKELRYNSRVVEANKFNASSKEEAAILSRLFFVKQTDIRADNPKKDHSSYAMIIQSYLYNSNDIGESLRNNNMSVISDRNGVFLLDKANKTLVSERDLGIPLSNRNMQSVTINTNSLNDSIISDNAEAQRGKNIIDVICDILGGQNMNVQADKKRKRRGQQQN</sequence>
<accession>Q64MF6</accession>
<evidence type="ECO:0000313" key="2">
    <source>
        <dbReference type="EMBL" id="BAD51331.1"/>
    </source>
</evidence>
<geneLocation type="plasmid" evidence="2 3">
    <name>pBFY46</name>
</geneLocation>
<protein>
    <submittedName>
        <fullName evidence="2">Putative mobilization protein</fullName>
    </submittedName>
</protein>
<dbReference type="OrthoDB" id="915634at2"/>
<dbReference type="Pfam" id="PF03432">
    <property type="entry name" value="Relaxase"/>
    <property type="match status" value="1"/>
</dbReference>
<evidence type="ECO:0000313" key="3">
    <source>
        <dbReference type="Proteomes" id="UP000002197"/>
    </source>
</evidence>
<dbReference type="InterPro" id="IPR005094">
    <property type="entry name" value="Endonuclease_MobA/VirD2"/>
</dbReference>
<dbReference type="PATRIC" id="fig|295405.11.peg.4"/>
<reference evidence="2 3" key="1">
    <citation type="journal article" date="2004" name="Proc. Natl. Acad. Sci. U.S.A.">
        <title>Genomic analysis of Bacteroides fragilis reveals extensive DNA inversions regulating cell surface adaptation.</title>
        <authorList>
            <person name="Kuwahara T."/>
            <person name="Yamashita A."/>
            <person name="Hirakawa H."/>
            <person name="Nakayama H."/>
            <person name="Toh H."/>
            <person name="Okada N."/>
            <person name="Kuhara S."/>
            <person name="Hattori M."/>
            <person name="Hayashi T."/>
            <person name="Ohnishi Y."/>
        </authorList>
    </citation>
    <scope>NUCLEOTIDE SEQUENCE [LARGE SCALE GENOMIC DNA]</scope>
    <source>
        <strain evidence="2 3">YCH46</strain>
        <plasmid evidence="3">Plasmid pBFY46</plasmid>
    </source>
</reference>
<dbReference type="HOGENOM" id="CLU_038551_0_0_10"/>
<dbReference type="EMBL" id="AP006842">
    <property type="protein sequence ID" value="BAD51331.1"/>
    <property type="molecule type" value="Genomic_DNA"/>
</dbReference>
<gene>
    <name evidence="2" type="ordered locus">BFp0004</name>
</gene>
<feature type="domain" description="MobA/VirD2-like nuclease" evidence="1">
    <location>
        <begin position="24"/>
        <end position="146"/>
    </location>
</feature>